<sequence>MSGAVLLHSAPGAFWRDVDIRLYPLPPERMVRLFTTDCALLKDQVAMIRDAFWRRRHFQFRSFCQSGPPRAEGSSSDEAVTPACSSSSYDGENRRKPANLVYQTLQMKSGAAVFSLQMLRGSDETLHHAGISMKDK</sequence>
<dbReference type="EMBL" id="CP020910">
    <property type="protein sequence ID" value="ARQ13535.1"/>
    <property type="molecule type" value="Genomic_DNA"/>
</dbReference>
<gene>
    <name evidence="2" type="ORF">NXC12_PD00447</name>
</gene>
<keyword evidence="2" id="KW-0614">Plasmid</keyword>
<proteinExistence type="predicted"/>
<dbReference type="Proteomes" id="UP000194159">
    <property type="component" value="Plasmid pRetNXC12d"/>
</dbReference>
<evidence type="ECO:0000256" key="1">
    <source>
        <dbReference type="SAM" id="MobiDB-lite"/>
    </source>
</evidence>
<name>A0AAN1BLN3_RHIET</name>
<feature type="compositionally biased region" description="Polar residues" evidence="1">
    <location>
        <begin position="73"/>
        <end position="90"/>
    </location>
</feature>
<dbReference type="AlphaFoldDB" id="A0AAN1BLN3"/>
<protein>
    <submittedName>
        <fullName evidence="2">Uncharacterized protein</fullName>
    </submittedName>
</protein>
<evidence type="ECO:0000313" key="2">
    <source>
        <dbReference type="EMBL" id="ARQ13535.1"/>
    </source>
</evidence>
<accession>A0AAN1BLN3</accession>
<feature type="region of interest" description="Disordered" evidence="1">
    <location>
        <begin position="64"/>
        <end position="95"/>
    </location>
</feature>
<evidence type="ECO:0000313" key="3">
    <source>
        <dbReference type="Proteomes" id="UP000194159"/>
    </source>
</evidence>
<geneLocation type="plasmid" evidence="3">
    <name>pretnxc12d</name>
</geneLocation>
<reference evidence="2 3" key="1">
    <citation type="submission" date="2017-04" db="EMBL/GenBank/DDBJ databases">
        <title>Complete genome sequences of Rhizobium genomic linages associated to common bean (phaseolus vulgaris).</title>
        <authorList>
            <person name="Santamaria R.I."/>
            <person name="Bustos P."/>
            <person name="Perez-Carrascal O."/>
            <person name="Martinez-Flores I."/>
            <person name="Juarez S."/>
            <person name="Lozano L."/>
            <person name="Miranda F."/>
            <person name="Vinuesa P."/>
            <person name="Martinez-Romero E."/>
            <person name="Cevallos M.A."/>
            <person name="Romero D."/>
            <person name="Davila G."/>
            <person name="Gonzalez V."/>
        </authorList>
    </citation>
    <scope>NUCLEOTIDE SEQUENCE [LARGE SCALE GENOMIC DNA]</scope>
    <source>
        <strain evidence="2 3">NXC12</strain>
        <plasmid evidence="3">pretnxc12d</plasmid>
    </source>
</reference>
<organism evidence="2 3">
    <name type="scientific">Rhizobium etli</name>
    <dbReference type="NCBI Taxonomy" id="29449"/>
    <lineage>
        <taxon>Bacteria</taxon>
        <taxon>Pseudomonadati</taxon>
        <taxon>Pseudomonadota</taxon>
        <taxon>Alphaproteobacteria</taxon>
        <taxon>Hyphomicrobiales</taxon>
        <taxon>Rhizobiaceae</taxon>
        <taxon>Rhizobium/Agrobacterium group</taxon>
        <taxon>Rhizobium</taxon>
    </lineage>
</organism>